<sequence>MEAPIVVNNLPNNFKLGGETETELDDATTTSLNCGLRGWYKIKILDSGKKTFETPGIVRAADKDVARLALSLAKGKNAAIDPLRYEWLVRQVVFFYV</sequence>
<gene>
    <name evidence="1" type="ORF">TSAR_005361</name>
</gene>
<protein>
    <submittedName>
        <fullName evidence="1">Uncharacterized protein</fullName>
    </submittedName>
</protein>
<dbReference type="EMBL" id="NNAY01000410">
    <property type="protein sequence ID" value="OXU28601.1"/>
    <property type="molecule type" value="Genomic_DNA"/>
</dbReference>
<evidence type="ECO:0000313" key="2">
    <source>
        <dbReference type="Proteomes" id="UP000215335"/>
    </source>
</evidence>
<evidence type="ECO:0000313" key="1">
    <source>
        <dbReference type="EMBL" id="OXU28601.1"/>
    </source>
</evidence>
<keyword evidence="2" id="KW-1185">Reference proteome</keyword>
<organism evidence="1 2">
    <name type="scientific">Trichomalopsis sarcophagae</name>
    <dbReference type="NCBI Taxonomy" id="543379"/>
    <lineage>
        <taxon>Eukaryota</taxon>
        <taxon>Metazoa</taxon>
        <taxon>Ecdysozoa</taxon>
        <taxon>Arthropoda</taxon>
        <taxon>Hexapoda</taxon>
        <taxon>Insecta</taxon>
        <taxon>Pterygota</taxon>
        <taxon>Neoptera</taxon>
        <taxon>Endopterygota</taxon>
        <taxon>Hymenoptera</taxon>
        <taxon>Apocrita</taxon>
        <taxon>Proctotrupomorpha</taxon>
        <taxon>Chalcidoidea</taxon>
        <taxon>Pteromalidae</taxon>
        <taxon>Pteromalinae</taxon>
        <taxon>Trichomalopsis</taxon>
    </lineage>
</organism>
<dbReference type="AlphaFoldDB" id="A0A232FCR1"/>
<comment type="caution">
    <text evidence="1">The sequence shown here is derived from an EMBL/GenBank/DDBJ whole genome shotgun (WGS) entry which is preliminary data.</text>
</comment>
<reference evidence="1 2" key="1">
    <citation type="journal article" date="2017" name="Curr. Biol.">
        <title>The Evolution of Venom by Co-option of Single-Copy Genes.</title>
        <authorList>
            <person name="Martinson E.O."/>
            <person name="Mrinalini"/>
            <person name="Kelkar Y.D."/>
            <person name="Chang C.H."/>
            <person name="Werren J.H."/>
        </authorList>
    </citation>
    <scope>NUCLEOTIDE SEQUENCE [LARGE SCALE GENOMIC DNA]</scope>
    <source>
        <strain evidence="1 2">Alberta</strain>
        <tissue evidence="1">Whole body</tissue>
    </source>
</reference>
<accession>A0A232FCR1</accession>
<dbReference type="Proteomes" id="UP000215335">
    <property type="component" value="Unassembled WGS sequence"/>
</dbReference>
<proteinExistence type="predicted"/>
<name>A0A232FCR1_9HYME</name>